<dbReference type="EMBL" id="NMUH01005453">
    <property type="protein sequence ID" value="MQM12791.1"/>
    <property type="molecule type" value="Genomic_DNA"/>
</dbReference>
<dbReference type="AlphaFoldDB" id="A0A843X359"/>
<dbReference type="GO" id="GO:0005635">
    <property type="term" value="C:nuclear envelope"/>
    <property type="evidence" value="ECO:0007669"/>
    <property type="project" value="TreeGrafter"/>
</dbReference>
<comment type="caution">
    <text evidence="2">The sequence shown here is derived from an EMBL/GenBank/DDBJ whole genome shotgun (WGS) entry which is preliminary data.</text>
</comment>
<name>A0A843X359_COLES</name>
<evidence type="ECO:0000313" key="2">
    <source>
        <dbReference type="EMBL" id="MQM12791.1"/>
    </source>
</evidence>
<dbReference type="Proteomes" id="UP000652761">
    <property type="component" value="Unassembled WGS sequence"/>
</dbReference>
<evidence type="ECO:0000313" key="3">
    <source>
        <dbReference type="Proteomes" id="UP000652761"/>
    </source>
</evidence>
<dbReference type="PANTHER" id="PTHR33416">
    <property type="entry name" value="NUCLEAR PORE COMPLEX PROTEIN NUP1"/>
    <property type="match status" value="1"/>
</dbReference>
<dbReference type="PANTHER" id="PTHR33416:SF20">
    <property type="entry name" value="NUCLEAR PORE COMPLEX PROTEIN NUP1"/>
    <property type="match status" value="1"/>
</dbReference>
<organism evidence="2 3">
    <name type="scientific">Colocasia esculenta</name>
    <name type="common">Wild taro</name>
    <name type="synonym">Arum esculentum</name>
    <dbReference type="NCBI Taxonomy" id="4460"/>
    <lineage>
        <taxon>Eukaryota</taxon>
        <taxon>Viridiplantae</taxon>
        <taxon>Streptophyta</taxon>
        <taxon>Embryophyta</taxon>
        <taxon>Tracheophyta</taxon>
        <taxon>Spermatophyta</taxon>
        <taxon>Magnoliopsida</taxon>
        <taxon>Liliopsida</taxon>
        <taxon>Araceae</taxon>
        <taxon>Aroideae</taxon>
        <taxon>Colocasieae</taxon>
        <taxon>Colocasia</taxon>
    </lineage>
</organism>
<accession>A0A843X359</accession>
<gene>
    <name evidence="2" type="ORF">Taro_045712</name>
</gene>
<dbReference type="GO" id="GO:0071763">
    <property type="term" value="P:nuclear membrane organization"/>
    <property type="evidence" value="ECO:0007669"/>
    <property type="project" value="TreeGrafter"/>
</dbReference>
<protein>
    <submittedName>
        <fullName evidence="2">Uncharacterized protein</fullName>
    </submittedName>
</protein>
<proteinExistence type="predicted"/>
<feature type="region of interest" description="Disordered" evidence="1">
    <location>
        <begin position="204"/>
        <end position="226"/>
    </location>
</feature>
<reference evidence="2" key="1">
    <citation type="submission" date="2017-07" db="EMBL/GenBank/DDBJ databases">
        <title>Taro Niue Genome Assembly and Annotation.</title>
        <authorList>
            <person name="Atibalentja N."/>
            <person name="Keating K."/>
            <person name="Fields C.J."/>
        </authorList>
    </citation>
    <scope>NUCLEOTIDE SEQUENCE</scope>
    <source>
        <strain evidence="2">Niue_2</strain>
        <tissue evidence="2">Leaf</tissue>
    </source>
</reference>
<sequence>MADGEQSNGDRTAPHPLFSLSLSSERGFTKISLSLRVCVGVGAMSTAREDAQEGGVGGKLRTRQTRRVQATPYDRPAAGLRGDAAERRGNRWISKVVDPASTLITKGATRLLSSVFGKRLGAPPVEESPVVTVEQREATSDVCGTNYFPEIENQGSKYKDDSRSYLDGDDISELDLLLKQKTFTRAEYEHLMELLHSRTVDALKEDENKRNDPSTSLPAYDYKKQDGNLLPQESRIGSYKFTGITSIPGPTSKGI</sequence>
<evidence type="ECO:0000256" key="1">
    <source>
        <dbReference type="SAM" id="MobiDB-lite"/>
    </source>
</evidence>
<dbReference type="OrthoDB" id="778586at2759"/>
<keyword evidence="3" id="KW-1185">Reference proteome</keyword>